<evidence type="ECO:0000256" key="1">
    <source>
        <dbReference type="SAM" id="MobiDB-lite"/>
    </source>
</evidence>
<evidence type="ECO:0000313" key="3">
    <source>
        <dbReference type="Proteomes" id="UP000030640"/>
    </source>
</evidence>
<dbReference type="Proteomes" id="UP000030640">
    <property type="component" value="Unassembled WGS sequence"/>
</dbReference>
<feature type="compositionally biased region" description="Basic and acidic residues" evidence="1">
    <location>
        <begin position="55"/>
        <end position="73"/>
    </location>
</feature>
<dbReference type="EMBL" id="KI965521">
    <property type="protein sequence ID" value="EUD64245.1"/>
    <property type="molecule type" value="Genomic_DNA"/>
</dbReference>
<feature type="region of interest" description="Disordered" evidence="1">
    <location>
        <begin position="51"/>
        <end position="91"/>
    </location>
</feature>
<dbReference type="VEuPathDB" id="PlasmoDB:C922_05376"/>
<dbReference type="GeneID" id="20040650"/>
<name>W6ZY71_9APIC</name>
<evidence type="ECO:0000313" key="2">
    <source>
        <dbReference type="EMBL" id="EUD64245.1"/>
    </source>
</evidence>
<organism evidence="2 3">
    <name type="scientific">Plasmodium inui San Antonio 1</name>
    <dbReference type="NCBI Taxonomy" id="1237626"/>
    <lineage>
        <taxon>Eukaryota</taxon>
        <taxon>Sar</taxon>
        <taxon>Alveolata</taxon>
        <taxon>Apicomplexa</taxon>
        <taxon>Aconoidasida</taxon>
        <taxon>Haemosporida</taxon>
        <taxon>Plasmodiidae</taxon>
        <taxon>Plasmodium</taxon>
        <taxon>Plasmodium (Plasmodium)</taxon>
    </lineage>
</organism>
<dbReference type="AlphaFoldDB" id="W6ZY71"/>
<protein>
    <submittedName>
        <fullName evidence="2">Uncharacterized protein</fullName>
    </submittedName>
</protein>
<keyword evidence="3" id="KW-1185">Reference proteome</keyword>
<proteinExistence type="predicted"/>
<sequence length="182" mass="21839">MTNTRSIPVRSYVENKECEPLFREYPGIGWSWDRETDKPKEPTLRTRWMNKKPRVKEDIKGRTRSHIENDPPKLRTRRTPMTPGGHRDRKILSQPIGDLRTQVNSVVQESQILRGEHPKRKIIRELDLMKRESEKSFKVRKEWSNRLRWILRSPPNEEEKGKRRVRLRARVKDVIKNYVSHG</sequence>
<reference evidence="2 3" key="1">
    <citation type="submission" date="2013-02" db="EMBL/GenBank/DDBJ databases">
        <title>The Genome Sequence of Plasmodium inui San Antonio 1.</title>
        <authorList>
            <consortium name="The Broad Institute Genome Sequencing Platform"/>
            <consortium name="The Broad Institute Genome Sequencing Center for Infectious Disease"/>
            <person name="Neafsey D."/>
            <person name="Cheeseman I."/>
            <person name="Volkman S."/>
            <person name="Adams J."/>
            <person name="Walker B."/>
            <person name="Young S.K."/>
            <person name="Zeng Q."/>
            <person name="Gargeya S."/>
            <person name="Fitzgerald M."/>
            <person name="Haas B."/>
            <person name="Abouelleil A."/>
            <person name="Alvarado L."/>
            <person name="Arachchi H.M."/>
            <person name="Berlin A.M."/>
            <person name="Chapman S.B."/>
            <person name="Dewar J."/>
            <person name="Goldberg J."/>
            <person name="Griggs A."/>
            <person name="Gujja S."/>
            <person name="Hansen M."/>
            <person name="Howarth C."/>
            <person name="Imamovic A."/>
            <person name="Larimer J."/>
            <person name="McCowan C."/>
            <person name="Murphy C."/>
            <person name="Neiman D."/>
            <person name="Pearson M."/>
            <person name="Priest M."/>
            <person name="Roberts A."/>
            <person name="Saif S."/>
            <person name="Shea T."/>
            <person name="Sisk P."/>
            <person name="Sykes S."/>
            <person name="Wortman J."/>
            <person name="Nusbaum C."/>
            <person name="Birren B."/>
        </authorList>
    </citation>
    <scope>NUCLEOTIDE SEQUENCE [LARGE SCALE GENOMIC DNA]</scope>
    <source>
        <strain evidence="2 3">San Antonio 1</strain>
    </source>
</reference>
<gene>
    <name evidence="2" type="ORF">C922_05376</name>
</gene>
<accession>W6ZY71</accession>
<dbReference type="RefSeq" id="XP_008819169.1">
    <property type="nucleotide sequence ID" value="XM_008820947.1"/>
</dbReference>